<evidence type="ECO:0000313" key="3">
    <source>
        <dbReference type="Proteomes" id="UP000002168"/>
    </source>
</evidence>
<keyword evidence="1" id="KW-0175">Coiled coil</keyword>
<dbReference type="eggNOG" id="ENOG5031G5B">
    <property type="taxonomic scope" value="Bacteria"/>
</dbReference>
<dbReference type="HOGENOM" id="CLU_1721106_0_0_6"/>
<dbReference type="KEGG" id="swd:Swoo_4054"/>
<keyword evidence="3" id="KW-1185">Reference proteome</keyword>
<protein>
    <submittedName>
        <fullName evidence="2">Uncharacterized protein</fullName>
    </submittedName>
</protein>
<reference evidence="2 3" key="1">
    <citation type="submission" date="2008-02" db="EMBL/GenBank/DDBJ databases">
        <title>Complete sequence of Shewanella woodyi ATCC 51908.</title>
        <authorList>
            <consortium name="US DOE Joint Genome Institute"/>
            <person name="Copeland A."/>
            <person name="Lucas S."/>
            <person name="Lapidus A."/>
            <person name="Glavina del Rio T."/>
            <person name="Dalin E."/>
            <person name="Tice H."/>
            <person name="Bruce D."/>
            <person name="Goodwin L."/>
            <person name="Pitluck S."/>
            <person name="Sims D."/>
            <person name="Brettin T."/>
            <person name="Detter J.C."/>
            <person name="Han C."/>
            <person name="Kuske C.R."/>
            <person name="Schmutz J."/>
            <person name="Larimer F."/>
            <person name="Land M."/>
            <person name="Hauser L."/>
            <person name="Kyrpides N."/>
            <person name="Lykidis A."/>
            <person name="Zhao J.-S."/>
            <person name="Richardson P."/>
        </authorList>
    </citation>
    <scope>NUCLEOTIDE SEQUENCE [LARGE SCALE GENOMIC DNA]</scope>
    <source>
        <strain evidence="3">ATCC 51908 / MS32</strain>
    </source>
</reference>
<dbReference type="EMBL" id="CP000961">
    <property type="protein sequence ID" value="ACA88310.1"/>
    <property type="molecule type" value="Genomic_DNA"/>
</dbReference>
<dbReference type="STRING" id="392500.Swoo_4054"/>
<accession>B1KGZ8</accession>
<gene>
    <name evidence="2" type="ordered locus">Swoo_4054</name>
</gene>
<sequence length="152" mass="16445">MTAIGGVVNINGFSTSLKPETRSVSEGYITPKLDRGSLDKTSAQVSTADTASISQAGKTAEKLDVGSAMVQLKDRGAEAAEKSEAESSSIIDKQIERIKERIEQLKQDLKGLQGDKSEVAQKKREMINAEILQLSGMLIKLYEEKAKQEGSE</sequence>
<dbReference type="AlphaFoldDB" id="B1KGZ8"/>
<dbReference type="Proteomes" id="UP000002168">
    <property type="component" value="Chromosome"/>
</dbReference>
<name>B1KGZ8_SHEWM</name>
<evidence type="ECO:0000256" key="1">
    <source>
        <dbReference type="SAM" id="Coils"/>
    </source>
</evidence>
<organism evidence="2 3">
    <name type="scientific">Shewanella woodyi (strain ATCC 51908 / MS32)</name>
    <dbReference type="NCBI Taxonomy" id="392500"/>
    <lineage>
        <taxon>Bacteria</taxon>
        <taxon>Pseudomonadati</taxon>
        <taxon>Pseudomonadota</taxon>
        <taxon>Gammaproteobacteria</taxon>
        <taxon>Alteromonadales</taxon>
        <taxon>Shewanellaceae</taxon>
        <taxon>Shewanella</taxon>
    </lineage>
</organism>
<feature type="coiled-coil region" evidence="1">
    <location>
        <begin position="88"/>
        <end position="122"/>
    </location>
</feature>
<proteinExistence type="predicted"/>
<evidence type="ECO:0000313" key="2">
    <source>
        <dbReference type="EMBL" id="ACA88310.1"/>
    </source>
</evidence>